<feature type="region of interest" description="Disordered" evidence="9">
    <location>
        <begin position="266"/>
        <end position="289"/>
    </location>
</feature>
<sequence length="289" mass="30789">MCGRFAQARNLHDLQLAFDIPEAGAPGTSGGGRTMPPLEELEPDYNISPGKNVQAVLGTPPGQAGPGAPRGPQGIGTFRWGLIPSWAKDAAVGFKMINARSETVADKPAFRDALRSRRCLLPATVYYEWQYLPDAAPGTAEPGTSPATDPGHRRRKAKSRKRPFSVGYPDGSPLALAGLFERWRDPALPDDDPAAWVWSCTVVTTEARGELAGIHERMPIVVPPGEWAAWLDPASGWDAVSRAMDATPVGDLELREVSTAVNSIKNNGPALLDPPDPAEAAAAEPATLF</sequence>
<gene>
    <name evidence="10" type="ORF">HDA36_004935</name>
</gene>
<feature type="compositionally biased region" description="Low complexity" evidence="9">
    <location>
        <begin position="278"/>
        <end position="289"/>
    </location>
</feature>
<evidence type="ECO:0000256" key="1">
    <source>
        <dbReference type="ARBA" id="ARBA00008136"/>
    </source>
</evidence>
<keyword evidence="6" id="KW-0238">DNA-binding</keyword>
<dbReference type="EMBL" id="JACHDB010000001">
    <property type="protein sequence ID" value="MBB5434851.1"/>
    <property type="molecule type" value="Genomic_DNA"/>
</dbReference>
<dbReference type="GO" id="GO:0006508">
    <property type="term" value="P:proteolysis"/>
    <property type="evidence" value="ECO:0007669"/>
    <property type="project" value="UniProtKB-KW"/>
</dbReference>
<name>A0A7W8QR25_9ACTN</name>
<reference evidence="10 11" key="1">
    <citation type="submission" date="2020-08" db="EMBL/GenBank/DDBJ databases">
        <title>Sequencing the genomes of 1000 actinobacteria strains.</title>
        <authorList>
            <person name="Klenk H.-P."/>
        </authorList>
    </citation>
    <scope>NUCLEOTIDE SEQUENCE [LARGE SCALE GENOMIC DNA]</scope>
    <source>
        <strain evidence="10 11">DSM 44551</strain>
    </source>
</reference>
<evidence type="ECO:0000256" key="4">
    <source>
        <dbReference type="ARBA" id="ARBA00022801"/>
    </source>
</evidence>
<dbReference type="PANTHER" id="PTHR13604:SF0">
    <property type="entry name" value="ABASIC SITE PROCESSING PROTEIN HMCES"/>
    <property type="match status" value="1"/>
</dbReference>
<comment type="caution">
    <text evidence="10">The sequence shown here is derived from an EMBL/GenBank/DDBJ whole genome shotgun (WGS) entry which is preliminary data.</text>
</comment>
<dbReference type="SUPFAM" id="SSF143081">
    <property type="entry name" value="BB1717-like"/>
    <property type="match status" value="1"/>
</dbReference>
<keyword evidence="2 8" id="KW-0645">Protease</keyword>
<evidence type="ECO:0000256" key="6">
    <source>
        <dbReference type="ARBA" id="ARBA00023125"/>
    </source>
</evidence>
<evidence type="ECO:0000256" key="3">
    <source>
        <dbReference type="ARBA" id="ARBA00022763"/>
    </source>
</evidence>
<dbReference type="EC" id="3.4.-.-" evidence="8"/>
<proteinExistence type="inferred from homology"/>
<comment type="similarity">
    <text evidence="1 8">Belongs to the SOS response-associated peptidase family.</text>
</comment>
<dbReference type="GO" id="GO:0106300">
    <property type="term" value="P:protein-DNA covalent cross-linking repair"/>
    <property type="evidence" value="ECO:0007669"/>
    <property type="project" value="InterPro"/>
</dbReference>
<keyword evidence="7" id="KW-0456">Lyase</keyword>
<evidence type="ECO:0000313" key="11">
    <source>
        <dbReference type="Proteomes" id="UP000572635"/>
    </source>
</evidence>
<organism evidence="10 11">
    <name type="scientific">Nocardiopsis composta</name>
    <dbReference type="NCBI Taxonomy" id="157465"/>
    <lineage>
        <taxon>Bacteria</taxon>
        <taxon>Bacillati</taxon>
        <taxon>Actinomycetota</taxon>
        <taxon>Actinomycetes</taxon>
        <taxon>Streptosporangiales</taxon>
        <taxon>Nocardiopsidaceae</taxon>
        <taxon>Nocardiopsis</taxon>
    </lineage>
</organism>
<evidence type="ECO:0000313" key="10">
    <source>
        <dbReference type="EMBL" id="MBB5434851.1"/>
    </source>
</evidence>
<keyword evidence="5" id="KW-0190">Covalent protein-DNA linkage</keyword>
<keyword evidence="11" id="KW-1185">Reference proteome</keyword>
<evidence type="ECO:0000256" key="7">
    <source>
        <dbReference type="ARBA" id="ARBA00023239"/>
    </source>
</evidence>
<evidence type="ECO:0000256" key="9">
    <source>
        <dbReference type="SAM" id="MobiDB-lite"/>
    </source>
</evidence>
<accession>A0A7W8QR25</accession>
<dbReference type="Pfam" id="PF02586">
    <property type="entry name" value="SRAP"/>
    <property type="match status" value="1"/>
</dbReference>
<evidence type="ECO:0000256" key="2">
    <source>
        <dbReference type="ARBA" id="ARBA00022670"/>
    </source>
</evidence>
<dbReference type="Proteomes" id="UP000572635">
    <property type="component" value="Unassembled WGS sequence"/>
</dbReference>
<evidence type="ECO:0000256" key="8">
    <source>
        <dbReference type="RuleBase" id="RU364100"/>
    </source>
</evidence>
<evidence type="ECO:0000256" key="5">
    <source>
        <dbReference type="ARBA" id="ARBA00023124"/>
    </source>
</evidence>
<dbReference type="InterPro" id="IPR003738">
    <property type="entry name" value="SRAP"/>
</dbReference>
<feature type="compositionally biased region" description="Basic residues" evidence="9">
    <location>
        <begin position="152"/>
        <end position="163"/>
    </location>
</feature>
<dbReference type="RefSeq" id="WP_184395906.1">
    <property type="nucleotide sequence ID" value="NZ_BAAAJD010000003.1"/>
</dbReference>
<dbReference type="Gene3D" id="3.90.1680.10">
    <property type="entry name" value="SOS response associated peptidase-like"/>
    <property type="match status" value="1"/>
</dbReference>
<dbReference type="InterPro" id="IPR036590">
    <property type="entry name" value="SRAP-like"/>
</dbReference>
<feature type="region of interest" description="Disordered" evidence="9">
    <location>
        <begin position="137"/>
        <end position="164"/>
    </location>
</feature>
<keyword evidence="4 8" id="KW-0378">Hydrolase</keyword>
<keyword evidence="3" id="KW-0227">DNA damage</keyword>
<dbReference type="GO" id="GO:0003697">
    <property type="term" value="F:single-stranded DNA binding"/>
    <property type="evidence" value="ECO:0007669"/>
    <property type="project" value="InterPro"/>
</dbReference>
<dbReference type="GO" id="GO:0008233">
    <property type="term" value="F:peptidase activity"/>
    <property type="evidence" value="ECO:0007669"/>
    <property type="project" value="UniProtKB-KW"/>
</dbReference>
<dbReference type="AlphaFoldDB" id="A0A7W8QR25"/>
<dbReference type="GO" id="GO:0016829">
    <property type="term" value="F:lyase activity"/>
    <property type="evidence" value="ECO:0007669"/>
    <property type="project" value="UniProtKB-KW"/>
</dbReference>
<dbReference type="PANTHER" id="PTHR13604">
    <property type="entry name" value="DC12-RELATED"/>
    <property type="match status" value="1"/>
</dbReference>
<protein>
    <recommendedName>
        <fullName evidence="8">Abasic site processing protein</fullName>
        <ecNumber evidence="8">3.4.-.-</ecNumber>
    </recommendedName>
</protein>